<evidence type="ECO:0000313" key="1">
    <source>
        <dbReference type="EMBL" id="GAA0167074.1"/>
    </source>
</evidence>
<gene>
    <name evidence="1" type="ORF">LIER_22087</name>
</gene>
<dbReference type="AlphaFoldDB" id="A0AAV3QSK0"/>
<name>A0AAV3QSK0_LITER</name>
<protein>
    <submittedName>
        <fullName evidence="1">Uncharacterized protein</fullName>
    </submittedName>
</protein>
<comment type="caution">
    <text evidence="1">The sequence shown here is derived from an EMBL/GenBank/DDBJ whole genome shotgun (WGS) entry which is preliminary data.</text>
</comment>
<dbReference type="EMBL" id="BAABME010005955">
    <property type="protein sequence ID" value="GAA0167074.1"/>
    <property type="molecule type" value="Genomic_DNA"/>
</dbReference>
<accession>A0AAV3QSK0</accession>
<keyword evidence="2" id="KW-1185">Reference proteome</keyword>
<organism evidence="1 2">
    <name type="scientific">Lithospermum erythrorhizon</name>
    <name type="common">Purple gromwell</name>
    <name type="synonym">Lithospermum officinale var. erythrorhizon</name>
    <dbReference type="NCBI Taxonomy" id="34254"/>
    <lineage>
        <taxon>Eukaryota</taxon>
        <taxon>Viridiplantae</taxon>
        <taxon>Streptophyta</taxon>
        <taxon>Embryophyta</taxon>
        <taxon>Tracheophyta</taxon>
        <taxon>Spermatophyta</taxon>
        <taxon>Magnoliopsida</taxon>
        <taxon>eudicotyledons</taxon>
        <taxon>Gunneridae</taxon>
        <taxon>Pentapetalae</taxon>
        <taxon>asterids</taxon>
        <taxon>lamiids</taxon>
        <taxon>Boraginales</taxon>
        <taxon>Boraginaceae</taxon>
        <taxon>Boraginoideae</taxon>
        <taxon>Lithospermeae</taxon>
        <taxon>Lithospermum</taxon>
    </lineage>
</organism>
<dbReference type="Proteomes" id="UP001454036">
    <property type="component" value="Unassembled WGS sequence"/>
</dbReference>
<reference evidence="1 2" key="1">
    <citation type="submission" date="2024-01" db="EMBL/GenBank/DDBJ databases">
        <title>The complete chloroplast genome sequence of Lithospermum erythrorhizon: insights into the phylogenetic relationship among Boraginaceae species and the maternal lineages of purple gromwells.</title>
        <authorList>
            <person name="Okada T."/>
            <person name="Watanabe K."/>
        </authorList>
    </citation>
    <scope>NUCLEOTIDE SEQUENCE [LARGE SCALE GENOMIC DNA]</scope>
</reference>
<evidence type="ECO:0000313" key="2">
    <source>
        <dbReference type="Proteomes" id="UP001454036"/>
    </source>
</evidence>
<sequence>MSSSPEYTPSDEYTSADGDTVSSHYIYRPRWVVLCGSVCDKTVLQLREMNEGVFEQLEADLRSDLEFPMMRDSLNNFFRWINCMDSFTREEGEPRVERDVAAHRVELCTSIFRALQTRQQLLDREVATIDQAL</sequence>
<proteinExistence type="predicted"/>